<dbReference type="InterPro" id="IPR029063">
    <property type="entry name" value="SAM-dependent_MTases_sf"/>
</dbReference>
<dbReference type="Pfam" id="PF13649">
    <property type="entry name" value="Methyltransf_25"/>
    <property type="match status" value="1"/>
</dbReference>
<dbReference type="SUPFAM" id="SSF53335">
    <property type="entry name" value="S-adenosyl-L-methionine-dependent methyltransferases"/>
    <property type="match status" value="1"/>
</dbReference>
<dbReference type="InterPro" id="IPR041698">
    <property type="entry name" value="Methyltransf_25"/>
</dbReference>
<gene>
    <name evidence="2" type="ORF">BJ982_005463</name>
</gene>
<reference evidence="2 3" key="1">
    <citation type="submission" date="2020-08" db="EMBL/GenBank/DDBJ databases">
        <title>Sequencing the genomes of 1000 actinobacteria strains.</title>
        <authorList>
            <person name="Klenk H.-P."/>
        </authorList>
    </citation>
    <scope>NUCLEOTIDE SEQUENCE [LARGE SCALE GENOMIC DNA]</scope>
    <source>
        <strain evidence="2 3">DSM 45784</strain>
    </source>
</reference>
<dbReference type="Proteomes" id="UP000542210">
    <property type="component" value="Unassembled WGS sequence"/>
</dbReference>
<evidence type="ECO:0000313" key="3">
    <source>
        <dbReference type="Proteomes" id="UP000542210"/>
    </source>
</evidence>
<evidence type="ECO:0000259" key="1">
    <source>
        <dbReference type="Pfam" id="PF13649"/>
    </source>
</evidence>
<dbReference type="CDD" id="cd02440">
    <property type="entry name" value="AdoMet_MTases"/>
    <property type="match status" value="1"/>
</dbReference>
<dbReference type="GO" id="GO:0008168">
    <property type="term" value="F:methyltransferase activity"/>
    <property type="evidence" value="ECO:0007669"/>
    <property type="project" value="UniProtKB-KW"/>
</dbReference>
<sequence length="244" mass="27005">MSGFDDPAFFGERYAHEYDERHPLDPAPAVEFLAGLVPGGSRVLELASGTGRVAVPLARRGLAVEGVEASEAMTERMRAKPGGAAIPVATGDMADVPVEGPFQLAYLVYNTLFNLTAQDRQVDCFRNVARVLAPGGLFVVEAFVPDLTGFRNDQLVATRSMTEDSVDMDLQRHDPVRQVITYQRVAFTAGRTTLRPLRLRYCWPSELDLMARLAGMRLRDRYAGWDRAPFTAAGRQHVSVYERT</sequence>
<keyword evidence="2" id="KW-0808">Transferase</keyword>
<dbReference type="EMBL" id="JACHND010000001">
    <property type="protein sequence ID" value="MBB4703919.1"/>
    <property type="molecule type" value="Genomic_DNA"/>
</dbReference>
<evidence type="ECO:0000313" key="2">
    <source>
        <dbReference type="EMBL" id="MBB4703919.1"/>
    </source>
</evidence>
<feature type="domain" description="Methyltransferase" evidence="1">
    <location>
        <begin position="43"/>
        <end position="136"/>
    </location>
</feature>
<proteinExistence type="predicted"/>
<dbReference type="Gene3D" id="3.40.50.150">
    <property type="entry name" value="Vaccinia Virus protein VP39"/>
    <property type="match status" value="1"/>
</dbReference>
<organism evidence="2 3">
    <name type="scientific">Sphaerisporangium siamense</name>
    <dbReference type="NCBI Taxonomy" id="795645"/>
    <lineage>
        <taxon>Bacteria</taxon>
        <taxon>Bacillati</taxon>
        <taxon>Actinomycetota</taxon>
        <taxon>Actinomycetes</taxon>
        <taxon>Streptosporangiales</taxon>
        <taxon>Streptosporangiaceae</taxon>
        <taxon>Sphaerisporangium</taxon>
    </lineage>
</organism>
<dbReference type="GO" id="GO:0032259">
    <property type="term" value="P:methylation"/>
    <property type="evidence" value="ECO:0007669"/>
    <property type="project" value="UniProtKB-KW"/>
</dbReference>
<dbReference type="AlphaFoldDB" id="A0A7W7DBS1"/>
<keyword evidence="2" id="KW-0489">Methyltransferase</keyword>
<protein>
    <submittedName>
        <fullName evidence="2">SAM-dependent methyltransferase</fullName>
    </submittedName>
</protein>
<keyword evidence="3" id="KW-1185">Reference proteome</keyword>
<name>A0A7W7DBS1_9ACTN</name>
<dbReference type="Gene3D" id="2.20.25.570">
    <property type="match status" value="1"/>
</dbReference>
<accession>A0A7W7DBS1</accession>
<dbReference type="RefSeq" id="WP_184884639.1">
    <property type="nucleotide sequence ID" value="NZ_BOOV01000001.1"/>
</dbReference>
<comment type="caution">
    <text evidence="2">The sequence shown here is derived from an EMBL/GenBank/DDBJ whole genome shotgun (WGS) entry which is preliminary data.</text>
</comment>